<dbReference type="SMART" id="SM00849">
    <property type="entry name" value="Lactamase_B"/>
    <property type="match status" value="1"/>
</dbReference>
<reference evidence="6 7" key="1">
    <citation type="submission" date="2019-05" db="EMBL/GenBank/DDBJ databases">
        <title>The Complete Genome Sequence of the n-alkane-degrading Desulfoglaeba alkanexedens ALDC reveals multiple alkylsuccinate synthase gene clusters.</title>
        <authorList>
            <person name="Callaghan A.V."/>
            <person name="Davidova I.A."/>
            <person name="Duncan K.E."/>
            <person name="Morris B."/>
            <person name="McInerney M.J."/>
        </authorList>
    </citation>
    <scope>NUCLEOTIDE SEQUENCE [LARGE SCALE GENOMIC DNA]</scope>
    <source>
        <strain evidence="6 7">ALDC</strain>
    </source>
</reference>
<evidence type="ECO:0000256" key="4">
    <source>
        <dbReference type="ARBA" id="ARBA00022833"/>
    </source>
</evidence>
<dbReference type="OrthoDB" id="9802991at2"/>
<dbReference type="InterPro" id="IPR036866">
    <property type="entry name" value="RibonucZ/Hydroxyglut_hydro"/>
</dbReference>
<evidence type="ECO:0000313" key="6">
    <source>
        <dbReference type="EMBL" id="QCQ21202.1"/>
    </source>
</evidence>
<dbReference type="GO" id="GO:0016787">
    <property type="term" value="F:hydrolase activity"/>
    <property type="evidence" value="ECO:0007669"/>
    <property type="project" value="UniProtKB-KW"/>
</dbReference>
<dbReference type="KEGG" id="dax:FDQ92_02740"/>
<dbReference type="Gene3D" id="3.60.15.10">
    <property type="entry name" value="Ribonuclease Z/Hydroxyacylglutathione hydrolase-like"/>
    <property type="match status" value="1"/>
</dbReference>
<dbReference type="InterPro" id="IPR051453">
    <property type="entry name" value="MBL_Glyoxalase_II"/>
</dbReference>
<evidence type="ECO:0000259" key="5">
    <source>
        <dbReference type="SMART" id="SM00849"/>
    </source>
</evidence>
<keyword evidence="3 6" id="KW-0378">Hydrolase</keyword>
<keyword evidence="4" id="KW-0862">Zinc</keyword>
<dbReference type="RefSeq" id="WP_137423171.1">
    <property type="nucleotide sequence ID" value="NZ_CP040098.1"/>
</dbReference>
<dbReference type="GO" id="GO:0046872">
    <property type="term" value="F:metal ion binding"/>
    <property type="evidence" value="ECO:0007669"/>
    <property type="project" value="UniProtKB-KW"/>
</dbReference>
<sequence length="210" mass="23039">MIVERLVVGMLQTNCYIVGDPETRQAAIIDPGGDADRILARVQTLKLEPVAVLLTHGHFDHVLDAWTIKERTGSRVFLNRKDEPLLTDSKLGLGTLFGSLIRTPKGEVDHFLEEGDRITFGSIVLEVLETPGHTPGHVSFLAADANIVFVGDTLFAGSIGRTDFPGGSYPQLIRSVEEKIFPLPGQTLVCPGHGPETTVEQERRTNPFFR</sequence>
<evidence type="ECO:0000256" key="2">
    <source>
        <dbReference type="ARBA" id="ARBA00022723"/>
    </source>
</evidence>
<protein>
    <submittedName>
        <fullName evidence="6">MBL fold metallo-hydrolase</fullName>
    </submittedName>
</protein>
<dbReference type="EMBL" id="CP040098">
    <property type="protein sequence ID" value="QCQ21202.1"/>
    <property type="molecule type" value="Genomic_DNA"/>
</dbReference>
<evidence type="ECO:0000256" key="3">
    <source>
        <dbReference type="ARBA" id="ARBA00022801"/>
    </source>
</evidence>
<dbReference type="InterPro" id="IPR001279">
    <property type="entry name" value="Metallo-B-lactamas"/>
</dbReference>
<dbReference type="PANTHER" id="PTHR46233:SF3">
    <property type="entry name" value="HYDROXYACYLGLUTATHIONE HYDROLASE GLOC"/>
    <property type="match status" value="1"/>
</dbReference>
<dbReference type="PANTHER" id="PTHR46233">
    <property type="entry name" value="HYDROXYACYLGLUTATHIONE HYDROLASE GLOC"/>
    <property type="match status" value="1"/>
</dbReference>
<dbReference type="Pfam" id="PF00753">
    <property type="entry name" value="Lactamase_B"/>
    <property type="match status" value="1"/>
</dbReference>
<organism evidence="6 7">
    <name type="scientific">Desulfoglaeba alkanexedens ALDC</name>
    <dbReference type="NCBI Taxonomy" id="980445"/>
    <lineage>
        <taxon>Bacteria</taxon>
        <taxon>Pseudomonadati</taxon>
        <taxon>Thermodesulfobacteriota</taxon>
        <taxon>Syntrophobacteria</taxon>
        <taxon>Syntrophobacterales</taxon>
        <taxon>Syntrophobacteraceae</taxon>
        <taxon>Desulfoglaeba</taxon>
    </lineage>
</organism>
<proteinExistence type="predicted"/>
<keyword evidence="2" id="KW-0479">Metal-binding</keyword>
<dbReference type="AlphaFoldDB" id="A0A4P8L361"/>
<evidence type="ECO:0000256" key="1">
    <source>
        <dbReference type="ARBA" id="ARBA00001947"/>
    </source>
</evidence>
<gene>
    <name evidence="6" type="ORF">FDQ92_02740</name>
</gene>
<accession>A0A4P8L361</accession>
<dbReference type="CDD" id="cd06262">
    <property type="entry name" value="metallo-hydrolase-like_MBL-fold"/>
    <property type="match status" value="1"/>
</dbReference>
<dbReference type="Proteomes" id="UP000298602">
    <property type="component" value="Chromosome"/>
</dbReference>
<dbReference type="SUPFAM" id="SSF56281">
    <property type="entry name" value="Metallo-hydrolase/oxidoreductase"/>
    <property type="match status" value="1"/>
</dbReference>
<name>A0A4P8L361_9BACT</name>
<evidence type="ECO:0000313" key="7">
    <source>
        <dbReference type="Proteomes" id="UP000298602"/>
    </source>
</evidence>
<keyword evidence="7" id="KW-1185">Reference proteome</keyword>
<feature type="domain" description="Metallo-beta-lactamase" evidence="5">
    <location>
        <begin position="12"/>
        <end position="193"/>
    </location>
</feature>
<reference evidence="6 7" key="2">
    <citation type="submission" date="2019-05" db="EMBL/GenBank/DDBJ databases">
        <authorList>
            <person name="Suflita J.M."/>
            <person name="Marks C.R."/>
        </authorList>
    </citation>
    <scope>NUCLEOTIDE SEQUENCE [LARGE SCALE GENOMIC DNA]</scope>
    <source>
        <strain evidence="6 7">ALDC</strain>
    </source>
</reference>
<comment type="cofactor">
    <cofactor evidence="1">
        <name>Zn(2+)</name>
        <dbReference type="ChEBI" id="CHEBI:29105"/>
    </cofactor>
</comment>